<feature type="transmembrane region" description="Helical" evidence="6">
    <location>
        <begin position="86"/>
        <end position="104"/>
    </location>
</feature>
<evidence type="ECO:0000256" key="5">
    <source>
        <dbReference type="ARBA" id="ARBA00023136"/>
    </source>
</evidence>
<gene>
    <name evidence="8" type="ORF">ISM_11930</name>
</gene>
<name>A3SRS3_ROSNI</name>
<feature type="transmembrane region" description="Helical" evidence="6">
    <location>
        <begin position="116"/>
        <end position="134"/>
    </location>
</feature>
<dbReference type="RefSeq" id="WP_009814395.1">
    <property type="nucleotide sequence ID" value="NZ_CH724156.1"/>
</dbReference>
<dbReference type="Pfam" id="PF00892">
    <property type="entry name" value="EamA"/>
    <property type="match status" value="2"/>
</dbReference>
<evidence type="ECO:0000313" key="9">
    <source>
        <dbReference type="Proteomes" id="UP000005954"/>
    </source>
</evidence>
<sequence length="299" mass="31407">MNSTLLFLITVFIWGTSWIGIALQIGPVPVGVSVLYRIALAAVLLLLGLAAMGRLRRPAQWRFVALQALCLFSLNFIALYNAAMLIPSGLLSVVFSLASIFNALNARLFFGERITARVLLAGGIGVTGLVLLFWEGLAISFDPDTLRGLGWAALGTMIFSWGNMASRRNSAAGTPPIIANAWGMGIGALVLLGLALATGQTLTLPQSPVYLAALLYLAVFASVIGFTTYLMLVSQIGSAQAGYATVMFPIVALAVSTVFEGYVWTPTAMLGAGLALLGNVVMFAQPRRKRAAAAPPGAA</sequence>
<comment type="similarity">
    <text evidence="2">Belongs to the EamA transporter family.</text>
</comment>
<feature type="domain" description="EamA" evidence="7">
    <location>
        <begin position="5"/>
        <end position="133"/>
    </location>
</feature>
<dbReference type="eggNOG" id="COG0697">
    <property type="taxonomic scope" value="Bacteria"/>
</dbReference>
<dbReference type="AlphaFoldDB" id="A3SRS3"/>
<keyword evidence="4 6" id="KW-1133">Transmembrane helix</keyword>
<dbReference type="STRING" id="89187.ISM_11930"/>
<reference evidence="8 9" key="1">
    <citation type="submission" date="2005-12" db="EMBL/GenBank/DDBJ databases">
        <authorList>
            <person name="Moran M.A."/>
            <person name="Ferriera S."/>
            <person name="Johnson J."/>
            <person name="Kravitz S."/>
            <person name="Halpern A."/>
            <person name="Remington K."/>
            <person name="Beeson K."/>
            <person name="Tran B."/>
            <person name="Rogers Y.-H."/>
            <person name="Friedman R."/>
            <person name="Venter J.C."/>
        </authorList>
    </citation>
    <scope>NUCLEOTIDE SEQUENCE [LARGE SCALE GENOMIC DNA]</scope>
    <source>
        <strain evidence="9">ATCC BAA-591 / DSM 15170 / ISM</strain>
    </source>
</reference>
<keyword evidence="3 6" id="KW-0812">Transmembrane</keyword>
<comment type="caution">
    <text evidence="8">The sequence shown here is derived from an EMBL/GenBank/DDBJ whole genome shotgun (WGS) entry which is preliminary data.</text>
</comment>
<keyword evidence="5 6" id="KW-0472">Membrane</keyword>
<organism evidence="8 9">
    <name type="scientific">Roseovarius nubinhibens (strain ATCC BAA-591 / DSM 15170 / ISM)</name>
    <dbReference type="NCBI Taxonomy" id="89187"/>
    <lineage>
        <taxon>Bacteria</taxon>
        <taxon>Pseudomonadati</taxon>
        <taxon>Pseudomonadota</taxon>
        <taxon>Alphaproteobacteria</taxon>
        <taxon>Rhodobacterales</taxon>
        <taxon>Roseobacteraceae</taxon>
        <taxon>Roseovarius</taxon>
    </lineage>
</organism>
<dbReference type="Proteomes" id="UP000005954">
    <property type="component" value="Unassembled WGS sequence"/>
</dbReference>
<evidence type="ECO:0000256" key="2">
    <source>
        <dbReference type="ARBA" id="ARBA00007362"/>
    </source>
</evidence>
<evidence type="ECO:0000256" key="3">
    <source>
        <dbReference type="ARBA" id="ARBA00022692"/>
    </source>
</evidence>
<evidence type="ECO:0000313" key="8">
    <source>
        <dbReference type="EMBL" id="EAP75296.1"/>
    </source>
</evidence>
<comment type="subcellular location">
    <subcellularLocation>
        <location evidence="1">Membrane</location>
        <topology evidence="1">Multi-pass membrane protein</topology>
    </subcellularLocation>
</comment>
<dbReference type="SUPFAM" id="SSF103481">
    <property type="entry name" value="Multidrug resistance efflux transporter EmrE"/>
    <property type="match status" value="2"/>
</dbReference>
<dbReference type="OrthoDB" id="2352272at2"/>
<dbReference type="PANTHER" id="PTHR32322:SF2">
    <property type="entry name" value="EAMA DOMAIN-CONTAINING PROTEIN"/>
    <property type="match status" value="1"/>
</dbReference>
<proteinExistence type="inferred from homology"/>
<dbReference type="PANTHER" id="PTHR32322">
    <property type="entry name" value="INNER MEMBRANE TRANSPORTER"/>
    <property type="match status" value="1"/>
</dbReference>
<dbReference type="GO" id="GO:0016020">
    <property type="term" value="C:membrane"/>
    <property type="evidence" value="ECO:0007669"/>
    <property type="project" value="UniProtKB-SubCell"/>
</dbReference>
<dbReference type="InterPro" id="IPR050638">
    <property type="entry name" value="AA-Vitamin_Transporters"/>
</dbReference>
<feature type="transmembrane region" description="Helical" evidence="6">
    <location>
        <begin position="209"/>
        <end position="232"/>
    </location>
</feature>
<accession>A3SRS3</accession>
<feature type="transmembrane region" description="Helical" evidence="6">
    <location>
        <begin position="265"/>
        <end position="284"/>
    </location>
</feature>
<dbReference type="EMBL" id="AALY01000004">
    <property type="protein sequence ID" value="EAP75296.1"/>
    <property type="molecule type" value="Genomic_DNA"/>
</dbReference>
<evidence type="ECO:0000259" key="7">
    <source>
        <dbReference type="Pfam" id="PF00892"/>
    </source>
</evidence>
<dbReference type="HOGENOM" id="CLU_033863_5_3_5"/>
<dbReference type="InterPro" id="IPR000620">
    <property type="entry name" value="EamA_dom"/>
</dbReference>
<protein>
    <submittedName>
        <fullName evidence="8">Membrane protein, putative</fullName>
    </submittedName>
</protein>
<feature type="transmembrane region" description="Helical" evidence="6">
    <location>
        <begin position="241"/>
        <end position="259"/>
    </location>
</feature>
<feature type="transmembrane region" description="Helical" evidence="6">
    <location>
        <begin position="32"/>
        <end position="51"/>
    </location>
</feature>
<feature type="transmembrane region" description="Helical" evidence="6">
    <location>
        <begin position="177"/>
        <end position="197"/>
    </location>
</feature>
<feature type="domain" description="EamA" evidence="7">
    <location>
        <begin position="147"/>
        <end position="283"/>
    </location>
</feature>
<keyword evidence="9" id="KW-1185">Reference proteome</keyword>
<evidence type="ECO:0000256" key="1">
    <source>
        <dbReference type="ARBA" id="ARBA00004141"/>
    </source>
</evidence>
<feature type="transmembrane region" description="Helical" evidence="6">
    <location>
        <begin position="63"/>
        <end position="80"/>
    </location>
</feature>
<feature type="transmembrane region" description="Helical" evidence="6">
    <location>
        <begin position="146"/>
        <end position="165"/>
    </location>
</feature>
<evidence type="ECO:0000256" key="6">
    <source>
        <dbReference type="SAM" id="Phobius"/>
    </source>
</evidence>
<evidence type="ECO:0000256" key="4">
    <source>
        <dbReference type="ARBA" id="ARBA00022989"/>
    </source>
</evidence>
<dbReference type="InterPro" id="IPR037185">
    <property type="entry name" value="EmrE-like"/>
</dbReference>